<protein>
    <submittedName>
        <fullName evidence="1">Uncharacterized protein</fullName>
    </submittedName>
</protein>
<accession>A0ABD3M6Q8</accession>
<gene>
    <name evidence="1" type="ORF">ACHAWU_008234</name>
</gene>
<evidence type="ECO:0000313" key="2">
    <source>
        <dbReference type="Proteomes" id="UP001530293"/>
    </source>
</evidence>
<proteinExistence type="predicted"/>
<dbReference type="Proteomes" id="UP001530293">
    <property type="component" value="Unassembled WGS sequence"/>
</dbReference>
<dbReference type="EMBL" id="JALLBG020000197">
    <property type="protein sequence ID" value="KAL3759740.1"/>
    <property type="molecule type" value="Genomic_DNA"/>
</dbReference>
<reference evidence="1 2" key="1">
    <citation type="submission" date="2024-10" db="EMBL/GenBank/DDBJ databases">
        <title>Updated reference genomes for cyclostephanoid diatoms.</title>
        <authorList>
            <person name="Roberts W.R."/>
            <person name="Alverson A.J."/>
        </authorList>
    </citation>
    <scope>NUCLEOTIDE SEQUENCE [LARGE SCALE GENOMIC DNA]</scope>
    <source>
        <strain evidence="1 2">AJA232-27</strain>
    </source>
</reference>
<dbReference type="AlphaFoldDB" id="A0ABD3M6Q8"/>
<comment type="caution">
    <text evidence="1">The sequence shown here is derived from an EMBL/GenBank/DDBJ whole genome shotgun (WGS) entry which is preliminary data.</text>
</comment>
<name>A0ABD3M6Q8_9STRA</name>
<organism evidence="1 2">
    <name type="scientific">Discostella pseudostelligera</name>
    <dbReference type="NCBI Taxonomy" id="259834"/>
    <lineage>
        <taxon>Eukaryota</taxon>
        <taxon>Sar</taxon>
        <taxon>Stramenopiles</taxon>
        <taxon>Ochrophyta</taxon>
        <taxon>Bacillariophyta</taxon>
        <taxon>Coscinodiscophyceae</taxon>
        <taxon>Thalassiosirophycidae</taxon>
        <taxon>Stephanodiscales</taxon>
        <taxon>Stephanodiscaceae</taxon>
        <taxon>Discostella</taxon>
    </lineage>
</organism>
<keyword evidence="2" id="KW-1185">Reference proteome</keyword>
<sequence length="73" mass="8183">MLAQYHNCRAHRKIIPCKNHRPNTVLSLRQSSSIGDLGLHASLMTLSKLFTMQLYSGTVTCRRQVANICLNIG</sequence>
<evidence type="ECO:0000313" key="1">
    <source>
        <dbReference type="EMBL" id="KAL3759740.1"/>
    </source>
</evidence>